<protein>
    <submittedName>
        <fullName evidence="1">Uncharacterized protein</fullName>
    </submittedName>
</protein>
<gene>
    <name evidence="1" type="ORF">BJ508DRAFT_303271</name>
</gene>
<dbReference type="AlphaFoldDB" id="A0A3N4IL10"/>
<keyword evidence="2" id="KW-1185">Reference proteome</keyword>
<proteinExistence type="predicted"/>
<accession>A0A3N4IL10</accession>
<dbReference type="Proteomes" id="UP000275078">
    <property type="component" value="Unassembled WGS sequence"/>
</dbReference>
<organism evidence="1 2">
    <name type="scientific">Ascobolus immersus RN42</name>
    <dbReference type="NCBI Taxonomy" id="1160509"/>
    <lineage>
        <taxon>Eukaryota</taxon>
        <taxon>Fungi</taxon>
        <taxon>Dikarya</taxon>
        <taxon>Ascomycota</taxon>
        <taxon>Pezizomycotina</taxon>
        <taxon>Pezizomycetes</taxon>
        <taxon>Pezizales</taxon>
        <taxon>Ascobolaceae</taxon>
        <taxon>Ascobolus</taxon>
    </lineage>
</organism>
<reference evidence="1 2" key="1">
    <citation type="journal article" date="2018" name="Nat. Ecol. Evol.">
        <title>Pezizomycetes genomes reveal the molecular basis of ectomycorrhizal truffle lifestyle.</title>
        <authorList>
            <person name="Murat C."/>
            <person name="Payen T."/>
            <person name="Noel B."/>
            <person name="Kuo A."/>
            <person name="Morin E."/>
            <person name="Chen J."/>
            <person name="Kohler A."/>
            <person name="Krizsan K."/>
            <person name="Balestrini R."/>
            <person name="Da Silva C."/>
            <person name="Montanini B."/>
            <person name="Hainaut M."/>
            <person name="Levati E."/>
            <person name="Barry K.W."/>
            <person name="Belfiori B."/>
            <person name="Cichocki N."/>
            <person name="Clum A."/>
            <person name="Dockter R.B."/>
            <person name="Fauchery L."/>
            <person name="Guy J."/>
            <person name="Iotti M."/>
            <person name="Le Tacon F."/>
            <person name="Lindquist E.A."/>
            <person name="Lipzen A."/>
            <person name="Malagnac F."/>
            <person name="Mello A."/>
            <person name="Molinier V."/>
            <person name="Miyauchi S."/>
            <person name="Poulain J."/>
            <person name="Riccioni C."/>
            <person name="Rubini A."/>
            <person name="Sitrit Y."/>
            <person name="Splivallo R."/>
            <person name="Traeger S."/>
            <person name="Wang M."/>
            <person name="Zifcakova L."/>
            <person name="Wipf D."/>
            <person name="Zambonelli A."/>
            <person name="Paolocci F."/>
            <person name="Nowrousian M."/>
            <person name="Ottonello S."/>
            <person name="Baldrian P."/>
            <person name="Spatafora J.W."/>
            <person name="Henrissat B."/>
            <person name="Nagy L.G."/>
            <person name="Aury J.M."/>
            <person name="Wincker P."/>
            <person name="Grigoriev I.V."/>
            <person name="Bonfante P."/>
            <person name="Martin F.M."/>
        </authorList>
    </citation>
    <scope>NUCLEOTIDE SEQUENCE [LARGE SCALE GENOMIC DNA]</scope>
    <source>
        <strain evidence="1 2">RN42</strain>
    </source>
</reference>
<dbReference type="EMBL" id="ML119656">
    <property type="protein sequence ID" value="RPA84871.1"/>
    <property type="molecule type" value="Genomic_DNA"/>
</dbReference>
<evidence type="ECO:0000313" key="2">
    <source>
        <dbReference type="Proteomes" id="UP000275078"/>
    </source>
</evidence>
<evidence type="ECO:0000313" key="1">
    <source>
        <dbReference type="EMBL" id="RPA84871.1"/>
    </source>
</evidence>
<name>A0A3N4IL10_ASCIM</name>
<sequence>MAPGFPNEMRQKLIGEVKEAEEGADCFLANARETLEAPAAVDPETKMKLYMGVIEYRLFWLVKLDDLFTETRPYRWHRYDPKYSKHPFDHVKRDSALCEEVEQLKYSQQFTDKIVKPAFDFLTEEESKEILLKMESYWINCFHICVAFLEQRKANQEKNRHEWEKQATFRHIAFDGNRAQEWTDKLRYRDAQMFDWNEGADVWKKIKTCLRESTLFSQTPADYKKQVERICSEAEYRQRLSTVSCIAFVTKSVQPSEKEALLKKVQHKSETATSCVKTLEKVAEKRGVASIGDSGLSHTRDLKNLMASSGNLRDTIARLFDAEDKMLKYEPESLKSKLPRYEKLQTYCVTLLQIYRLTYEDYMNCEARNRNDPNLPNHPLRSKQIDQTLQLRIYEASIAPLIEIYTHQYNIRVRRSEVRAWEEQQRRKKFGKGKEPMATVEDMMDPETIPKKLMSFFHIAYGHMLFFANCSRNIKGRDGERRAKCDKNWSEQLEKMLDDRKKVCLKYLRAVKDNESDWVKTYWQRSLVQDWESIRWNYQTALEQVKEGKWNVITAEDVSNYKYMKTDEEPAIPLICGVHKFLFPDNETKKTIEKQYQLEAGTATYQGFVNLNFFPDYTQKVFTDRLDKGNASQKARDTLAKLKAKKASTAANIAGERSG</sequence>